<proteinExistence type="predicted"/>
<dbReference type="AlphaFoldDB" id="A0A380TKR9"/>
<name>A0A380TKR9_9ZZZZ</name>
<dbReference type="EMBL" id="UIDG01000580">
    <property type="protein sequence ID" value="SUS08291.1"/>
    <property type="molecule type" value="Genomic_DNA"/>
</dbReference>
<accession>A0A380TKR9</accession>
<protein>
    <submittedName>
        <fullName evidence="1">Uncharacterized protein</fullName>
    </submittedName>
</protein>
<organism evidence="1">
    <name type="scientific">metagenome</name>
    <dbReference type="NCBI Taxonomy" id="256318"/>
    <lineage>
        <taxon>unclassified sequences</taxon>
        <taxon>metagenomes</taxon>
    </lineage>
</organism>
<evidence type="ECO:0000313" key="1">
    <source>
        <dbReference type="EMBL" id="SUS08291.1"/>
    </source>
</evidence>
<sequence length="99" mass="10530">MPTLSASPPWEGQQRSPGSGIARLAELATSIGELTASDLHAVVTVRPASGGPVWHAHITYYNRLVYAPVIDAPYRTAGNFCREGRAISTASPNLRVSLT</sequence>
<reference evidence="1" key="1">
    <citation type="submission" date="2018-07" db="EMBL/GenBank/DDBJ databases">
        <authorList>
            <person name="Quirk P.G."/>
            <person name="Krulwich T.A."/>
        </authorList>
    </citation>
    <scope>NUCLEOTIDE SEQUENCE</scope>
</reference>
<gene>
    <name evidence="1" type="ORF">DF3PB_6200002</name>
</gene>